<protein>
    <submittedName>
        <fullName evidence="3">EAL and modified HD-GYP domain-containing putative signal transduction protein</fullName>
    </submittedName>
</protein>
<dbReference type="PROSITE" id="PS51833">
    <property type="entry name" value="HDOD"/>
    <property type="match status" value="1"/>
</dbReference>
<dbReference type="InterPro" id="IPR035919">
    <property type="entry name" value="EAL_sf"/>
</dbReference>
<dbReference type="InterPro" id="IPR001633">
    <property type="entry name" value="EAL_dom"/>
</dbReference>
<accession>M1P5Z6</accession>
<dbReference type="HOGENOM" id="CLU_044951_2_0_7"/>
<reference evidence="4" key="1">
    <citation type="journal article" date="2013" name="Stand. Genomic Sci.">
        <title>Complete genome sequence of Desulfocapsa sulfexigens, a marine deltaproteobacterium specialized in disproportionating inorganic sulfur compounds.</title>
        <authorList>
            <person name="Finster K.W."/>
            <person name="Kjeldsen K.U."/>
            <person name="Kube M."/>
            <person name="Reinhardt R."/>
            <person name="Mussmann M."/>
            <person name="Amann R."/>
            <person name="Schreiber L."/>
        </authorList>
    </citation>
    <scope>NUCLEOTIDE SEQUENCE [LARGE SCALE GENOMIC DNA]</scope>
    <source>
        <strain evidence="4">DSM 10523 / SB164P1</strain>
    </source>
</reference>
<dbReference type="PANTHER" id="PTHR33525:SF4">
    <property type="entry name" value="CYCLIC DI-GMP PHOSPHODIESTERASE CDGJ"/>
    <property type="match status" value="1"/>
</dbReference>
<dbReference type="RefSeq" id="WP_015402805.1">
    <property type="nucleotide sequence ID" value="NC_020304.1"/>
</dbReference>
<evidence type="ECO:0000259" key="2">
    <source>
        <dbReference type="PROSITE" id="PS51833"/>
    </source>
</evidence>
<dbReference type="Pfam" id="PF00563">
    <property type="entry name" value="EAL"/>
    <property type="match status" value="1"/>
</dbReference>
<dbReference type="SUPFAM" id="SSF109604">
    <property type="entry name" value="HD-domain/PDEase-like"/>
    <property type="match status" value="1"/>
</dbReference>
<feature type="domain" description="EAL" evidence="1">
    <location>
        <begin position="1"/>
        <end position="204"/>
    </location>
</feature>
<dbReference type="Proteomes" id="UP000011721">
    <property type="component" value="Chromosome"/>
</dbReference>
<feature type="domain" description="HDOD" evidence="2">
    <location>
        <begin position="198"/>
        <end position="385"/>
    </location>
</feature>
<dbReference type="Pfam" id="PF08668">
    <property type="entry name" value="HDOD"/>
    <property type="match status" value="1"/>
</dbReference>
<evidence type="ECO:0000313" key="3">
    <source>
        <dbReference type="EMBL" id="AGF77107.1"/>
    </source>
</evidence>
<dbReference type="Gene3D" id="3.20.20.450">
    <property type="entry name" value="EAL domain"/>
    <property type="match status" value="1"/>
</dbReference>
<dbReference type="PROSITE" id="PS50883">
    <property type="entry name" value="EAL"/>
    <property type="match status" value="1"/>
</dbReference>
<dbReference type="InterPro" id="IPR052340">
    <property type="entry name" value="RNase_Y/CdgJ"/>
</dbReference>
<dbReference type="InterPro" id="IPR014408">
    <property type="entry name" value="dGMP_Pdiesterase_EAL/HD-GYP"/>
</dbReference>
<dbReference type="AlphaFoldDB" id="M1P5Z6"/>
<keyword evidence="4" id="KW-1185">Reference proteome</keyword>
<dbReference type="Gene3D" id="1.10.3210.10">
    <property type="entry name" value="Hypothetical protein af1432"/>
    <property type="match status" value="1"/>
</dbReference>
<dbReference type="OrthoDB" id="9804751at2"/>
<dbReference type="KEGG" id="dsf:UWK_00526"/>
<sequence>MDQFIARQPILNIHKKLHAYELLYRGAKHYSLDKVSSDRATTSVLSSVFLTRDIQEISAYRPCFVNFSQNLIETMLPTSFPQSQIVVEVLEDVQPTPKVLAACNRLRRSGYTIALDDFIYDRKLEPLIELADIIKIDIRMTPLDTIIRTLNLLSRHKVKLLAEKVETLQEFEKASKMGFVYFQGYFFCEPEQVHIKELPANKASLVALLAEVIGKKTTLEKLYKIISTDLAVTYKLLKFLNSAYFYRLEKVKTVKHAIAYLGAKELTRFIMLIIISELAVEKPGELVRLVLVRAKFCELLGKSCSYACDSSELFVLGLFSLLDTMLETSMKKVLENLPVSSMIKDALLLKTGLYADFLRVPIAFEKNDDTVSTALLAKLGVNMEKASESYLVAMRYANGLV</sequence>
<name>M1P5Z6_DESSD</name>
<organism evidence="3 4">
    <name type="scientific">Desulfocapsa sulfexigens (strain DSM 10523 / SB164P1)</name>
    <dbReference type="NCBI Taxonomy" id="1167006"/>
    <lineage>
        <taxon>Bacteria</taxon>
        <taxon>Pseudomonadati</taxon>
        <taxon>Thermodesulfobacteriota</taxon>
        <taxon>Desulfobulbia</taxon>
        <taxon>Desulfobulbales</taxon>
        <taxon>Desulfocapsaceae</taxon>
        <taxon>Desulfocapsa</taxon>
    </lineage>
</organism>
<dbReference type="eggNOG" id="COG3434">
    <property type="taxonomic scope" value="Bacteria"/>
</dbReference>
<evidence type="ECO:0000259" key="1">
    <source>
        <dbReference type="PROSITE" id="PS50883"/>
    </source>
</evidence>
<dbReference type="SMART" id="SM00052">
    <property type="entry name" value="EAL"/>
    <property type="match status" value="1"/>
</dbReference>
<dbReference type="InterPro" id="IPR013976">
    <property type="entry name" value="HDOD"/>
</dbReference>
<evidence type="ECO:0000313" key="4">
    <source>
        <dbReference type="Proteomes" id="UP000011721"/>
    </source>
</evidence>
<gene>
    <name evidence="3" type="ordered locus">UWK_00526</name>
</gene>
<dbReference type="PIRSF" id="PIRSF003180">
    <property type="entry name" value="DiGMPpdiest_YuxH"/>
    <property type="match status" value="1"/>
</dbReference>
<dbReference type="SUPFAM" id="SSF141868">
    <property type="entry name" value="EAL domain-like"/>
    <property type="match status" value="1"/>
</dbReference>
<dbReference type="PANTHER" id="PTHR33525">
    <property type="match status" value="1"/>
</dbReference>
<dbReference type="STRING" id="1167006.UWK_00526"/>
<proteinExistence type="predicted"/>
<dbReference type="EMBL" id="CP003985">
    <property type="protein sequence ID" value="AGF77107.1"/>
    <property type="molecule type" value="Genomic_DNA"/>
</dbReference>